<evidence type="ECO:0000313" key="2">
    <source>
        <dbReference type="EMBL" id="GBH17017.1"/>
    </source>
</evidence>
<organism evidence="1 3">
    <name type="scientific">Pseudomonas syringae pv. actinidiae</name>
    <dbReference type="NCBI Taxonomy" id="103796"/>
    <lineage>
        <taxon>Bacteria</taxon>
        <taxon>Pseudomonadati</taxon>
        <taxon>Pseudomonadota</taxon>
        <taxon>Gammaproteobacteria</taxon>
        <taxon>Pseudomonadales</taxon>
        <taxon>Pseudomonadaceae</taxon>
        <taxon>Pseudomonas</taxon>
        <taxon>Pseudomonas syringae</taxon>
    </lineage>
</organism>
<name>A0A2V0QVU4_PSESF</name>
<sequence length="49" mass="5589">MTSHTPADFCNIVDRAKFVVDQHQRDQKRVIAQCGADRIGSDQAFTVRR</sequence>
<reference evidence="2 4" key="2">
    <citation type="submission" date="2018-04" db="EMBL/GenBank/DDBJ databases">
        <title>Draft genome sequence of Pseudomonas syringae pv. actinidiae biovar 3 strains isolated from kiwifruit in Kagawa prefecture.</title>
        <authorList>
            <person name="Tabuchi M."/>
            <person name="Saito M."/>
            <person name="Fujiwara S."/>
            <person name="Sasa N."/>
            <person name="Akimitsu K."/>
            <person name="Gomi K."/>
            <person name="Konishi-Sugita S."/>
            <person name="Hamano K."/>
            <person name="Kataoka I."/>
        </authorList>
    </citation>
    <scope>NUCLEOTIDE SEQUENCE [LARGE SCALE GENOMIC DNA]</scope>
    <source>
        <strain evidence="2 4">MAFF212211</strain>
    </source>
</reference>
<comment type="caution">
    <text evidence="1">The sequence shown here is derived from an EMBL/GenBank/DDBJ whole genome shotgun (WGS) entry which is preliminary data.</text>
</comment>
<evidence type="ECO:0000313" key="3">
    <source>
        <dbReference type="Proteomes" id="UP000247480"/>
    </source>
</evidence>
<dbReference type="Proteomes" id="UP000248291">
    <property type="component" value="Unassembled WGS sequence"/>
</dbReference>
<dbReference type="EMBL" id="BGKA01000095">
    <property type="protein sequence ID" value="GBH17017.1"/>
    <property type="molecule type" value="Genomic_DNA"/>
</dbReference>
<proteinExistence type="predicted"/>
<evidence type="ECO:0000313" key="4">
    <source>
        <dbReference type="Proteomes" id="UP000248291"/>
    </source>
</evidence>
<accession>A0A2V0QVU4</accession>
<dbReference type="AlphaFoldDB" id="A0A2V0QVU4"/>
<evidence type="ECO:0000313" key="1">
    <source>
        <dbReference type="EMBL" id="GBH09383.1"/>
    </source>
</evidence>
<dbReference type="EMBL" id="BGJZ01000121">
    <property type="protein sequence ID" value="GBH09383.1"/>
    <property type="molecule type" value="Genomic_DNA"/>
</dbReference>
<gene>
    <name evidence="1" type="ORF">KPSA1_02778</name>
    <name evidence="2" type="ORF">KPSA3_02975</name>
</gene>
<dbReference type="Proteomes" id="UP000247480">
    <property type="component" value="Unassembled WGS sequence"/>
</dbReference>
<reference evidence="1 3" key="1">
    <citation type="submission" date="2018-04" db="EMBL/GenBank/DDBJ databases">
        <title>Draft genome sequence of Pseudomonas syringae pv. actinidiae biovar 1 strains isolated from kiwifruit in Kagawa prefecture.</title>
        <authorList>
            <person name="Tabuchi M."/>
            <person name="Saito M."/>
            <person name="Fujiwara S."/>
            <person name="Sasa N."/>
            <person name="Akimitsu K."/>
            <person name="Gomi K."/>
            <person name="Konishi-Sugita S."/>
            <person name="Hamano K."/>
            <person name="Kataoka I."/>
        </authorList>
    </citation>
    <scope>NUCLEOTIDE SEQUENCE [LARGE SCALE GENOMIC DNA]</scope>
    <source>
        <strain evidence="1 3">MAFF212206</strain>
    </source>
</reference>
<protein>
    <submittedName>
        <fullName evidence="1">Uncharacterized protein</fullName>
    </submittedName>
</protein>